<feature type="region of interest" description="Disordered" evidence="1">
    <location>
        <begin position="28"/>
        <end position="50"/>
    </location>
</feature>
<reference evidence="2" key="1">
    <citation type="submission" date="2013-12" db="EMBL/GenBank/DDBJ databases">
        <title>The Genome Sequence of Aphanomyces astaci APO3.</title>
        <authorList>
            <consortium name="The Broad Institute Genomics Platform"/>
            <person name="Russ C."/>
            <person name="Tyler B."/>
            <person name="van West P."/>
            <person name="Dieguez-Uribeondo J."/>
            <person name="Young S.K."/>
            <person name="Zeng Q."/>
            <person name="Gargeya S."/>
            <person name="Fitzgerald M."/>
            <person name="Abouelleil A."/>
            <person name="Alvarado L."/>
            <person name="Chapman S.B."/>
            <person name="Gainer-Dewar J."/>
            <person name="Goldberg J."/>
            <person name="Griggs A."/>
            <person name="Gujja S."/>
            <person name="Hansen M."/>
            <person name="Howarth C."/>
            <person name="Imamovic A."/>
            <person name="Ireland A."/>
            <person name="Larimer J."/>
            <person name="McCowan C."/>
            <person name="Murphy C."/>
            <person name="Pearson M."/>
            <person name="Poon T.W."/>
            <person name="Priest M."/>
            <person name="Roberts A."/>
            <person name="Saif S."/>
            <person name="Shea T."/>
            <person name="Sykes S."/>
            <person name="Wortman J."/>
            <person name="Nusbaum C."/>
            <person name="Birren B."/>
        </authorList>
    </citation>
    <scope>NUCLEOTIDE SEQUENCE [LARGE SCALE GENOMIC DNA]</scope>
    <source>
        <strain evidence="2">APO3</strain>
    </source>
</reference>
<evidence type="ECO:0000256" key="1">
    <source>
        <dbReference type="SAM" id="MobiDB-lite"/>
    </source>
</evidence>
<feature type="region of interest" description="Disordered" evidence="1">
    <location>
        <begin position="1"/>
        <end position="20"/>
    </location>
</feature>
<feature type="compositionally biased region" description="Polar residues" evidence="1">
    <location>
        <begin position="204"/>
        <end position="216"/>
    </location>
</feature>
<dbReference type="EMBL" id="KI913200">
    <property type="protein sequence ID" value="ETV67247.1"/>
    <property type="molecule type" value="Genomic_DNA"/>
</dbReference>
<dbReference type="VEuPathDB" id="FungiDB:H257_16490"/>
<dbReference type="GeneID" id="20818486"/>
<feature type="region of interest" description="Disordered" evidence="1">
    <location>
        <begin position="188"/>
        <end position="216"/>
    </location>
</feature>
<name>W4FIA4_APHAT</name>
<dbReference type="AlphaFoldDB" id="W4FIA4"/>
<protein>
    <submittedName>
        <fullName evidence="2">Uncharacterized protein</fullName>
    </submittedName>
</protein>
<accession>W4FIA4</accession>
<gene>
    <name evidence="2" type="ORF">H257_16490</name>
</gene>
<proteinExistence type="predicted"/>
<feature type="compositionally biased region" description="Basic and acidic residues" evidence="1">
    <location>
        <begin position="1"/>
        <end position="10"/>
    </location>
</feature>
<sequence length="216" mass="23941">MDTPAEHDTSETVADTDGCQHGLQRTAVSACGSPDRPTVQPIQRPQHHRRNGACCHPAHTLLFPIQHWLPSPTDTAWTHRLDMTPTDVNTDYRIPLYSTISHWPGAHMPIPYSIHGISNVDRGHGTAKKFAIYNILVNLTLQPPTAHRNYRSLSTRPPTISSTLYNLLDCDSPHANLSTTLGVSSPLRLTRRNHNSKPVGFDKSQCTPHTNEGPTD</sequence>
<evidence type="ECO:0000313" key="2">
    <source>
        <dbReference type="EMBL" id="ETV67247.1"/>
    </source>
</evidence>
<organism evidence="2">
    <name type="scientific">Aphanomyces astaci</name>
    <name type="common">Crayfish plague agent</name>
    <dbReference type="NCBI Taxonomy" id="112090"/>
    <lineage>
        <taxon>Eukaryota</taxon>
        <taxon>Sar</taxon>
        <taxon>Stramenopiles</taxon>
        <taxon>Oomycota</taxon>
        <taxon>Saprolegniomycetes</taxon>
        <taxon>Saprolegniales</taxon>
        <taxon>Verrucalvaceae</taxon>
        <taxon>Aphanomyces</taxon>
    </lineage>
</organism>
<dbReference type="RefSeq" id="XP_009843235.1">
    <property type="nucleotide sequence ID" value="XM_009844933.1"/>
</dbReference>